<dbReference type="InterPro" id="IPR006311">
    <property type="entry name" value="TAT_signal"/>
</dbReference>
<dbReference type="EMBL" id="CP108195">
    <property type="protein sequence ID" value="WTS12360.1"/>
    <property type="molecule type" value="Genomic_DNA"/>
</dbReference>
<dbReference type="AlphaFoldDB" id="A0AAU1U4L9"/>
<dbReference type="PROSITE" id="PS51318">
    <property type="entry name" value="TAT"/>
    <property type="match status" value="1"/>
</dbReference>
<keyword evidence="2" id="KW-0732">Signal</keyword>
<feature type="chain" id="PRO_5043434980" description="Tat pathway signal sequence domain protein" evidence="2">
    <location>
        <begin position="30"/>
        <end position="149"/>
    </location>
</feature>
<feature type="region of interest" description="Disordered" evidence="1">
    <location>
        <begin position="25"/>
        <end position="46"/>
    </location>
</feature>
<protein>
    <recommendedName>
        <fullName evidence="4">Tat pathway signal sequence domain protein</fullName>
    </recommendedName>
</protein>
<reference evidence="3" key="1">
    <citation type="submission" date="2022-10" db="EMBL/GenBank/DDBJ databases">
        <title>The complete genomes of actinobacterial strains from the NBC collection.</title>
        <authorList>
            <person name="Joergensen T.S."/>
            <person name="Alvarez Arevalo M."/>
            <person name="Sterndorff E.B."/>
            <person name="Faurdal D."/>
            <person name="Vuksanovic O."/>
            <person name="Mourched A.-S."/>
            <person name="Charusanti P."/>
            <person name="Shaw S."/>
            <person name="Blin K."/>
            <person name="Weber T."/>
        </authorList>
    </citation>
    <scope>NUCLEOTIDE SEQUENCE</scope>
    <source>
        <strain evidence="3">NBC_00119</strain>
    </source>
</reference>
<evidence type="ECO:0000313" key="3">
    <source>
        <dbReference type="EMBL" id="WTS12360.1"/>
    </source>
</evidence>
<proteinExistence type="predicted"/>
<evidence type="ECO:0000256" key="2">
    <source>
        <dbReference type="SAM" id="SignalP"/>
    </source>
</evidence>
<evidence type="ECO:0008006" key="4">
    <source>
        <dbReference type="Google" id="ProtNLM"/>
    </source>
</evidence>
<gene>
    <name evidence="3" type="ORF">OHU69_15775</name>
</gene>
<evidence type="ECO:0000256" key="1">
    <source>
        <dbReference type="SAM" id="MobiDB-lite"/>
    </source>
</evidence>
<name>A0AAU1U4L9_9ACTN</name>
<feature type="signal peptide" evidence="2">
    <location>
        <begin position="1"/>
        <end position="29"/>
    </location>
</feature>
<accession>A0AAU1U4L9</accession>
<sequence>MKETSRRTVLVGAAAAMISLGLPASTAGAEPGQEEPPATAKEKRPAAGTCGMLGSAEVCVTAREVQDVTGLQYVITNSGTQPMTYSLWYEDTTGGPESGKVTETVKAGEVATGYFYGAIQHCFTLHVCEEDGTACITLGPVCGEIPSGW</sequence>
<organism evidence="3">
    <name type="scientific">Streptomyces sp. NBC_00119</name>
    <dbReference type="NCBI Taxonomy" id="2975659"/>
    <lineage>
        <taxon>Bacteria</taxon>
        <taxon>Bacillati</taxon>
        <taxon>Actinomycetota</taxon>
        <taxon>Actinomycetes</taxon>
        <taxon>Kitasatosporales</taxon>
        <taxon>Streptomycetaceae</taxon>
        <taxon>Streptomyces</taxon>
    </lineage>
</organism>